<dbReference type="Proteomes" id="UP000094455">
    <property type="component" value="Unassembled WGS sequence"/>
</dbReference>
<dbReference type="GeneID" id="30178334"/>
<keyword evidence="3" id="KW-1185">Reference proteome</keyword>
<evidence type="ECO:0000313" key="3">
    <source>
        <dbReference type="Proteomes" id="UP000094455"/>
    </source>
</evidence>
<protein>
    <submittedName>
        <fullName evidence="2">Uncharacterized protein</fullName>
    </submittedName>
</protein>
<dbReference type="AlphaFoldDB" id="A0A1E3NG06"/>
<evidence type="ECO:0000256" key="1">
    <source>
        <dbReference type="SAM" id="MobiDB-lite"/>
    </source>
</evidence>
<feature type="compositionally biased region" description="Low complexity" evidence="1">
    <location>
        <begin position="1"/>
        <end position="22"/>
    </location>
</feature>
<sequence length="52" mass="5201">MESSSSSTTSLSAPASPLFSSSVTDLPPSALLVRLVLLSCGTGLDAPAFLFA</sequence>
<organism evidence="2 3">
    <name type="scientific">Pichia membranifaciens NRRL Y-2026</name>
    <dbReference type="NCBI Taxonomy" id="763406"/>
    <lineage>
        <taxon>Eukaryota</taxon>
        <taxon>Fungi</taxon>
        <taxon>Dikarya</taxon>
        <taxon>Ascomycota</taxon>
        <taxon>Saccharomycotina</taxon>
        <taxon>Pichiomycetes</taxon>
        <taxon>Pichiales</taxon>
        <taxon>Pichiaceae</taxon>
        <taxon>Pichia</taxon>
    </lineage>
</organism>
<gene>
    <name evidence="2" type="ORF">PICMEDRAFT_17563</name>
</gene>
<name>A0A1E3NG06_9ASCO</name>
<accession>A0A1E3NG06</accession>
<reference evidence="2 3" key="1">
    <citation type="journal article" date="2016" name="Proc. Natl. Acad. Sci. U.S.A.">
        <title>Comparative genomics of biotechnologically important yeasts.</title>
        <authorList>
            <person name="Riley R."/>
            <person name="Haridas S."/>
            <person name="Wolfe K.H."/>
            <person name="Lopes M.R."/>
            <person name="Hittinger C.T."/>
            <person name="Goeker M."/>
            <person name="Salamov A.A."/>
            <person name="Wisecaver J.H."/>
            <person name="Long T.M."/>
            <person name="Calvey C.H."/>
            <person name="Aerts A.L."/>
            <person name="Barry K.W."/>
            <person name="Choi C."/>
            <person name="Clum A."/>
            <person name="Coughlan A.Y."/>
            <person name="Deshpande S."/>
            <person name="Douglass A.P."/>
            <person name="Hanson S.J."/>
            <person name="Klenk H.-P."/>
            <person name="LaButti K.M."/>
            <person name="Lapidus A."/>
            <person name="Lindquist E.A."/>
            <person name="Lipzen A.M."/>
            <person name="Meier-Kolthoff J.P."/>
            <person name="Ohm R.A."/>
            <person name="Otillar R.P."/>
            <person name="Pangilinan J.L."/>
            <person name="Peng Y."/>
            <person name="Rokas A."/>
            <person name="Rosa C.A."/>
            <person name="Scheuner C."/>
            <person name="Sibirny A.A."/>
            <person name="Slot J.C."/>
            <person name="Stielow J.B."/>
            <person name="Sun H."/>
            <person name="Kurtzman C.P."/>
            <person name="Blackwell M."/>
            <person name="Grigoriev I.V."/>
            <person name="Jeffries T.W."/>
        </authorList>
    </citation>
    <scope>NUCLEOTIDE SEQUENCE [LARGE SCALE GENOMIC DNA]</scope>
    <source>
        <strain evidence="2 3">NRRL Y-2026</strain>
    </source>
</reference>
<evidence type="ECO:0000313" key="2">
    <source>
        <dbReference type="EMBL" id="ODQ45064.1"/>
    </source>
</evidence>
<proteinExistence type="predicted"/>
<feature type="region of interest" description="Disordered" evidence="1">
    <location>
        <begin position="1"/>
        <end position="24"/>
    </location>
</feature>
<dbReference type="RefSeq" id="XP_019016177.1">
    <property type="nucleotide sequence ID" value="XM_019161647.1"/>
</dbReference>
<dbReference type="EMBL" id="KV454005">
    <property type="protein sequence ID" value="ODQ45064.1"/>
    <property type="molecule type" value="Genomic_DNA"/>
</dbReference>